<feature type="compositionally biased region" description="Low complexity" evidence="1">
    <location>
        <begin position="263"/>
        <end position="274"/>
    </location>
</feature>
<evidence type="ECO:0000313" key="3">
    <source>
        <dbReference type="Proteomes" id="UP000799772"/>
    </source>
</evidence>
<dbReference type="AlphaFoldDB" id="A0A9P4MBC4"/>
<comment type="caution">
    <text evidence="2">The sequence shown here is derived from an EMBL/GenBank/DDBJ whole genome shotgun (WGS) entry which is preliminary data.</text>
</comment>
<evidence type="ECO:0000313" key="2">
    <source>
        <dbReference type="EMBL" id="KAF2104516.1"/>
    </source>
</evidence>
<feature type="compositionally biased region" description="Basic and acidic residues" evidence="1">
    <location>
        <begin position="118"/>
        <end position="132"/>
    </location>
</feature>
<feature type="compositionally biased region" description="Acidic residues" evidence="1">
    <location>
        <begin position="133"/>
        <end position="142"/>
    </location>
</feature>
<keyword evidence="3" id="KW-1185">Reference proteome</keyword>
<name>A0A9P4MBC4_9PEZI</name>
<protein>
    <submittedName>
        <fullName evidence="2">Uncharacterized protein</fullName>
    </submittedName>
</protein>
<feature type="region of interest" description="Disordered" evidence="1">
    <location>
        <begin position="1"/>
        <end position="348"/>
    </location>
</feature>
<feature type="compositionally biased region" description="Low complexity" evidence="1">
    <location>
        <begin position="294"/>
        <end position="314"/>
    </location>
</feature>
<dbReference type="EMBL" id="ML978121">
    <property type="protein sequence ID" value="KAF2104516.1"/>
    <property type="molecule type" value="Genomic_DNA"/>
</dbReference>
<gene>
    <name evidence="2" type="ORF">NA57DRAFT_51337</name>
</gene>
<feature type="compositionally biased region" description="Low complexity" evidence="1">
    <location>
        <begin position="98"/>
        <end position="117"/>
    </location>
</feature>
<sequence>MADKFKSIAKGGWRPGKEKDPYDYGPSTTNSTHSRTGLGIRRNIKGVETVAKWTGHSSSKGGGQSDYDADNHQSTPLGALKDPSSFGPPPRRTGTADSFGSGVSSSRASPASPGAPLSHDHTQPRYARKEQEQREEEEEEEQPPPMPYRPDTTGLSTAGLPPPPRFRGDGAAHSPAPAPAPAARPVPSLPPRLPTRSIATPPPSYNEAAAEPERGVLNQGALNRLGQAGVSVPGFGIGGNQGATRPVPGLAARNPVSPPLASPPAHAEAPASPSGLGHGGQLNELQARFARMGSNSSNAATASSPTSPSFPSSPIKKKPPPPPPKKRELHSQEAAPAAPPIPVSSKPR</sequence>
<reference evidence="2" key="1">
    <citation type="journal article" date="2020" name="Stud. Mycol.">
        <title>101 Dothideomycetes genomes: a test case for predicting lifestyles and emergence of pathogens.</title>
        <authorList>
            <person name="Haridas S."/>
            <person name="Albert R."/>
            <person name="Binder M."/>
            <person name="Bloem J."/>
            <person name="Labutti K."/>
            <person name="Salamov A."/>
            <person name="Andreopoulos B."/>
            <person name="Baker S."/>
            <person name="Barry K."/>
            <person name="Bills G."/>
            <person name="Bluhm B."/>
            <person name="Cannon C."/>
            <person name="Castanera R."/>
            <person name="Culley D."/>
            <person name="Daum C."/>
            <person name="Ezra D."/>
            <person name="Gonzalez J."/>
            <person name="Henrissat B."/>
            <person name="Kuo A."/>
            <person name="Liang C."/>
            <person name="Lipzen A."/>
            <person name="Lutzoni F."/>
            <person name="Magnuson J."/>
            <person name="Mondo S."/>
            <person name="Nolan M."/>
            <person name="Ohm R."/>
            <person name="Pangilinan J."/>
            <person name="Park H.-J."/>
            <person name="Ramirez L."/>
            <person name="Alfaro M."/>
            <person name="Sun H."/>
            <person name="Tritt A."/>
            <person name="Yoshinaga Y."/>
            <person name="Zwiers L.-H."/>
            <person name="Turgeon B."/>
            <person name="Goodwin S."/>
            <person name="Spatafora J."/>
            <person name="Crous P."/>
            <person name="Grigoriev I."/>
        </authorList>
    </citation>
    <scope>NUCLEOTIDE SEQUENCE</scope>
    <source>
        <strain evidence="2">CBS 133067</strain>
    </source>
</reference>
<feature type="compositionally biased region" description="Pro residues" evidence="1">
    <location>
        <begin position="176"/>
        <end position="193"/>
    </location>
</feature>
<organism evidence="2 3">
    <name type="scientific">Rhizodiscina lignyota</name>
    <dbReference type="NCBI Taxonomy" id="1504668"/>
    <lineage>
        <taxon>Eukaryota</taxon>
        <taxon>Fungi</taxon>
        <taxon>Dikarya</taxon>
        <taxon>Ascomycota</taxon>
        <taxon>Pezizomycotina</taxon>
        <taxon>Dothideomycetes</taxon>
        <taxon>Pleosporomycetidae</taxon>
        <taxon>Aulographales</taxon>
        <taxon>Rhizodiscinaceae</taxon>
        <taxon>Rhizodiscina</taxon>
    </lineage>
</organism>
<dbReference type="OrthoDB" id="3357271at2759"/>
<proteinExistence type="predicted"/>
<evidence type="ECO:0000256" key="1">
    <source>
        <dbReference type="SAM" id="MobiDB-lite"/>
    </source>
</evidence>
<feature type="compositionally biased region" description="Polar residues" evidence="1">
    <location>
        <begin position="26"/>
        <end position="35"/>
    </location>
</feature>
<accession>A0A9P4MBC4</accession>
<dbReference type="Proteomes" id="UP000799772">
    <property type="component" value="Unassembled WGS sequence"/>
</dbReference>